<dbReference type="InterPro" id="IPR022283">
    <property type="entry name" value="PRTRC_protein-F"/>
</dbReference>
<evidence type="ECO:0000313" key="2">
    <source>
        <dbReference type="Proteomes" id="UP000701702"/>
    </source>
</evidence>
<proteinExistence type="predicted"/>
<dbReference type="Pfam" id="PF14456">
    <property type="entry name" value="alpha-hel2"/>
    <property type="match status" value="1"/>
</dbReference>
<dbReference type="NCBIfam" id="TIGR03742">
    <property type="entry name" value="PRTRC_F"/>
    <property type="match status" value="1"/>
</dbReference>
<evidence type="ECO:0000313" key="1">
    <source>
        <dbReference type="EMBL" id="CAG9183642.1"/>
    </source>
</evidence>
<organism evidence="1 2">
    <name type="scientific">Cupriavidus pinatubonensis</name>
    <dbReference type="NCBI Taxonomy" id="248026"/>
    <lineage>
        <taxon>Bacteria</taxon>
        <taxon>Pseudomonadati</taxon>
        <taxon>Pseudomonadota</taxon>
        <taxon>Betaproteobacteria</taxon>
        <taxon>Burkholderiales</taxon>
        <taxon>Burkholderiaceae</taxon>
        <taxon>Cupriavidus</taxon>
    </lineage>
</organism>
<reference evidence="1 2" key="1">
    <citation type="submission" date="2021-08" db="EMBL/GenBank/DDBJ databases">
        <authorList>
            <person name="Peeters C."/>
        </authorList>
    </citation>
    <scope>NUCLEOTIDE SEQUENCE [LARGE SCALE GENOMIC DNA]</scope>
    <source>
        <strain evidence="1 2">LMG 23994</strain>
    </source>
</reference>
<accession>A0ABM8XTH5</accession>
<keyword evidence="2" id="KW-1185">Reference proteome</keyword>
<evidence type="ECO:0008006" key="3">
    <source>
        <dbReference type="Google" id="ProtNLM"/>
    </source>
</evidence>
<protein>
    <recommendedName>
        <fullName evidence="3">PRTRC system protein F</fullName>
    </recommendedName>
</protein>
<dbReference type="Proteomes" id="UP000701702">
    <property type="component" value="Unassembled WGS sequence"/>
</dbReference>
<comment type="caution">
    <text evidence="1">The sequence shown here is derived from an EMBL/GenBank/DDBJ whole genome shotgun (WGS) entry which is preliminary data.</text>
</comment>
<dbReference type="EMBL" id="CAJZAF010000035">
    <property type="protein sequence ID" value="CAG9183642.1"/>
    <property type="molecule type" value="Genomic_DNA"/>
</dbReference>
<name>A0ABM8XTH5_9BURK</name>
<gene>
    <name evidence="1" type="ORF">LMG23994_05203</name>
</gene>
<sequence>MLKLIRKQFETGVVAARDVKGAASAGDAFAQAMIAWLRRRMPKCKRLNFSFALLDLAAAREQVDQFGHDDDLHAPLYLAIELDGENVFEIGECADIMRRADPALLYTAIHLVNEAAGRSLFVRTPDELADMFARWWWECDPTMSDEDAREFLAERFGDDGCEIERYLPSTVLPVLAPDDAVPAFARRDKTLRIQCLRTAQLEGLLTRQRGLPRRICRALLDLQAVLARTRRSRALNHAQWAEPAYSAATLCMWREHWVGQILDDHFESLNCSGDATMYQSLIPMADTPRAIRRQFKQLADMLDVIAALDRVLTLISE</sequence>